<evidence type="ECO:0000313" key="9">
    <source>
        <dbReference type="EMBL" id="BBE18349.1"/>
    </source>
</evidence>
<dbReference type="AlphaFoldDB" id="A0A5K7SA57"/>
<dbReference type="InterPro" id="IPR037069">
    <property type="entry name" value="AcylCoA_DH/ox_N_sf"/>
</dbReference>
<dbReference type="InterPro" id="IPR013786">
    <property type="entry name" value="AcylCoA_DH/ox_N"/>
</dbReference>
<dbReference type="Pfam" id="PF02770">
    <property type="entry name" value="Acyl-CoA_dh_M"/>
    <property type="match status" value="1"/>
</dbReference>
<dbReference type="RefSeq" id="WP_318351262.1">
    <property type="nucleotide sequence ID" value="NZ_AP018694.1"/>
</dbReference>
<dbReference type="SUPFAM" id="SSF56645">
    <property type="entry name" value="Acyl-CoA dehydrogenase NM domain-like"/>
    <property type="match status" value="1"/>
</dbReference>
<name>A0A5K7SA57_9BACT</name>
<feature type="domain" description="Acyl-CoA dehydrogenase/oxidase C-terminal" evidence="6">
    <location>
        <begin position="248"/>
        <end position="398"/>
    </location>
</feature>
<evidence type="ECO:0000313" key="10">
    <source>
        <dbReference type="Proteomes" id="UP001193389"/>
    </source>
</evidence>
<feature type="domain" description="Acyl-CoA dehydrogenase/oxidase N-terminal" evidence="8">
    <location>
        <begin position="41"/>
        <end position="129"/>
    </location>
</feature>
<dbReference type="InterPro" id="IPR006091">
    <property type="entry name" value="Acyl-CoA_Oxase/DH_mid-dom"/>
</dbReference>
<proteinExistence type="inferred from homology"/>
<evidence type="ECO:0000256" key="2">
    <source>
        <dbReference type="ARBA" id="ARBA00009347"/>
    </source>
</evidence>
<feature type="domain" description="Acyl-CoA oxidase/dehydrogenase middle" evidence="7">
    <location>
        <begin position="138"/>
        <end position="230"/>
    </location>
</feature>
<dbReference type="InterPro" id="IPR036250">
    <property type="entry name" value="AcylCo_DH-like_C"/>
</dbReference>
<dbReference type="PANTHER" id="PTHR43884">
    <property type="entry name" value="ACYL-COA DEHYDROGENASE"/>
    <property type="match status" value="1"/>
</dbReference>
<dbReference type="InterPro" id="IPR046373">
    <property type="entry name" value="Acyl-CoA_Oxase/DH_mid-dom_sf"/>
</dbReference>
<dbReference type="PANTHER" id="PTHR43884:SF12">
    <property type="entry name" value="ISOVALERYL-COA DEHYDROGENASE, MITOCHONDRIAL-RELATED"/>
    <property type="match status" value="1"/>
</dbReference>
<keyword evidence="3 5" id="KW-0285">Flavoprotein</keyword>
<dbReference type="Gene3D" id="2.40.110.10">
    <property type="entry name" value="Butyryl-CoA Dehydrogenase, subunit A, domain 2"/>
    <property type="match status" value="1"/>
</dbReference>
<evidence type="ECO:0000259" key="6">
    <source>
        <dbReference type="Pfam" id="PF00441"/>
    </source>
</evidence>
<evidence type="ECO:0000256" key="4">
    <source>
        <dbReference type="ARBA" id="ARBA00022827"/>
    </source>
</evidence>
<dbReference type="CDD" id="cd00567">
    <property type="entry name" value="ACAD"/>
    <property type="match status" value="1"/>
</dbReference>
<dbReference type="EMBL" id="AP018694">
    <property type="protein sequence ID" value="BBE18349.1"/>
    <property type="molecule type" value="Genomic_DNA"/>
</dbReference>
<keyword evidence="10" id="KW-1185">Reference proteome</keyword>
<dbReference type="KEGG" id="anf:AQPE_2511"/>
<comment type="similarity">
    <text evidence="2 5">Belongs to the acyl-CoA dehydrogenase family.</text>
</comment>
<gene>
    <name evidence="9" type="ORF">AQPE_2511</name>
</gene>
<dbReference type="Proteomes" id="UP001193389">
    <property type="component" value="Chromosome"/>
</dbReference>
<dbReference type="Gene3D" id="1.20.140.10">
    <property type="entry name" value="Butyryl-CoA Dehydrogenase, subunit A, domain 3"/>
    <property type="match status" value="1"/>
</dbReference>
<dbReference type="InterPro" id="IPR009100">
    <property type="entry name" value="AcylCoA_DH/oxidase_NM_dom_sf"/>
</dbReference>
<dbReference type="GO" id="GO:0003995">
    <property type="term" value="F:acyl-CoA dehydrogenase activity"/>
    <property type="evidence" value="ECO:0007669"/>
    <property type="project" value="TreeGrafter"/>
</dbReference>
<dbReference type="Gene3D" id="1.10.540.10">
    <property type="entry name" value="Acyl-CoA dehydrogenase/oxidase, N-terminal domain"/>
    <property type="match status" value="1"/>
</dbReference>
<keyword evidence="4 5" id="KW-0274">FAD</keyword>
<dbReference type="Pfam" id="PF02771">
    <property type="entry name" value="Acyl-CoA_dh_N"/>
    <property type="match status" value="1"/>
</dbReference>
<organism evidence="9 10">
    <name type="scientific">Aquipluma nitroreducens</name>
    <dbReference type="NCBI Taxonomy" id="2010828"/>
    <lineage>
        <taxon>Bacteria</taxon>
        <taxon>Pseudomonadati</taxon>
        <taxon>Bacteroidota</taxon>
        <taxon>Bacteroidia</taxon>
        <taxon>Marinilabiliales</taxon>
        <taxon>Prolixibacteraceae</taxon>
        <taxon>Aquipluma</taxon>
    </lineage>
</organism>
<sequence length="515" mass="58134">MNHQILTVEAPTLAQNNKNIPFESFLNNLKAKMKLVFHVRADVDQMAVKRGMPPFVMREIMSLNPLSVGIPSEFGGRGCHMEENIALLAAASYESLALSLTFGINSALFLQPVGKYAQQEAKAPIFERFLKQQNMGGLMITEPDFGSDALSMQTSFTEKDGKYHIQGKKHWAGLTGWAEYWLLTARERSQSGDLKRDIDFFICDVNSPEQQIVVEEFYENLGLYQIPYGRNRIDVEIPKLQKLVPETTGVKMMLDLLHRSRMQFPGMAMGFIQRLLDESIAHINQRQIGGKTLFTYDQVQQRLSKLQASYTICSAMCANSSEKAGVENDLSPHGFEANSVKSVVTDLMQEAAQSATQLVGAQAYKLNHIAGRGITDSRPFQIFEGSNDILYAQITESLVKMMKKTKESNLFQFLKSFNLTSKSALFLKDMLDFELDTNLPQRKMVELGQVLGRIVSFEMVINLGEKGFRSELIENGLAMLNQEIISLMSSFKHQNQTKLIEDYQDNSSWLNFVHV</sequence>
<accession>A0A5K7SA57</accession>
<comment type="cofactor">
    <cofactor evidence="1 5">
        <name>FAD</name>
        <dbReference type="ChEBI" id="CHEBI:57692"/>
    </cofactor>
</comment>
<keyword evidence="5" id="KW-0560">Oxidoreductase</keyword>
<dbReference type="GO" id="GO:0050660">
    <property type="term" value="F:flavin adenine dinucleotide binding"/>
    <property type="evidence" value="ECO:0007669"/>
    <property type="project" value="InterPro"/>
</dbReference>
<dbReference type="InterPro" id="IPR009075">
    <property type="entry name" value="AcylCo_DH/oxidase_C"/>
</dbReference>
<protein>
    <submittedName>
        <fullName evidence="9">Butyryl-CoA dehydrogenase</fullName>
    </submittedName>
</protein>
<evidence type="ECO:0000259" key="7">
    <source>
        <dbReference type="Pfam" id="PF02770"/>
    </source>
</evidence>
<dbReference type="SUPFAM" id="SSF47203">
    <property type="entry name" value="Acyl-CoA dehydrogenase C-terminal domain-like"/>
    <property type="match status" value="1"/>
</dbReference>
<evidence type="ECO:0000256" key="1">
    <source>
        <dbReference type="ARBA" id="ARBA00001974"/>
    </source>
</evidence>
<evidence type="ECO:0000259" key="8">
    <source>
        <dbReference type="Pfam" id="PF02771"/>
    </source>
</evidence>
<evidence type="ECO:0000256" key="5">
    <source>
        <dbReference type="RuleBase" id="RU362125"/>
    </source>
</evidence>
<dbReference type="Pfam" id="PF00441">
    <property type="entry name" value="Acyl-CoA_dh_1"/>
    <property type="match status" value="1"/>
</dbReference>
<reference evidence="9" key="1">
    <citation type="journal article" date="2020" name="Int. J. Syst. Evol. Microbiol.">
        <title>Aquipluma nitroreducens gen. nov. sp. nov., a novel facultatively anaerobic bacterium isolated from a freshwater lake.</title>
        <authorList>
            <person name="Watanabe M."/>
            <person name="Kojima H."/>
            <person name="Fukui M."/>
        </authorList>
    </citation>
    <scope>NUCLEOTIDE SEQUENCE</scope>
    <source>
        <strain evidence="9">MeG22</strain>
    </source>
</reference>
<evidence type="ECO:0000256" key="3">
    <source>
        <dbReference type="ARBA" id="ARBA00022630"/>
    </source>
</evidence>